<dbReference type="Pfam" id="PF04773">
    <property type="entry name" value="FecR"/>
    <property type="match status" value="1"/>
</dbReference>
<feature type="region of interest" description="Disordered" evidence="1">
    <location>
        <begin position="249"/>
        <end position="287"/>
    </location>
</feature>
<feature type="signal peptide" evidence="2">
    <location>
        <begin position="1"/>
        <end position="27"/>
    </location>
</feature>
<keyword evidence="5" id="KW-1185">Reference proteome</keyword>
<dbReference type="AlphaFoldDB" id="A0A7X4KBD8"/>
<proteinExistence type="predicted"/>
<dbReference type="PANTHER" id="PTHR38731">
    <property type="entry name" value="LIPL45-RELATED LIPOPROTEIN-RELATED"/>
    <property type="match status" value="1"/>
</dbReference>
<evidence type="ECO:0000313" key="4">
    <source>
        <dbReference type="EMBL" id="MYM66188.1"/>
    </source>
</evidence>
<sequence length="287" mass="30245">MMQLKNSTAIKALLFLLLCWTAGASWAAQVAGTVVQLSGPLLAKKADGAVRILSMKSEVESGDTLVTEKNTYAMVKFIDNSEITLKPSTTFKVENFSYDAGKPDGDNASFNLVKGGLRSVTGLLGKRNKEKFAMKTPSATIGIRGTTFIAEWVEPTAEEAARAVAQAAAARQAWLMASTAAVGDSYPVQPLMLVQGPIVPPQSPSGLSPGLYVQVIDGLIQLSNRGGTLQFSAGQFGFTPSFTQPPVIVPQNPGLKFTPPPAFSSSSGPQSNNNSSSKSNSVDCEVR</sequence>
<evidence type="ECO:0000256" key="1">
    <source>
        <dbReference type="SAM" id="MobiDB-lite"/>
    </source>
</evidence>
<name>A0A7X4KBD8_9BURK</name>
<reference evidence="4 5" key="1">
    <citation type="submission" date="2019-12" db="EMBL/GenBank/DDBJ databases">
        <title>Novel species isolated from a subtropical stream in China.</title>
        <authorList>
            <person name="Lu H."/>
        </authorList>
    </citation>
    <scope>NUCLEOTIDE SEQUENCE [LARGE SCALE GENOMIC DNA]</scope>
    <source>
        <strain evidence="4 5">FT55W</strain>
    </source>
</reference>
<gene>
    <name evidence="4" type="ORF">GTP45_04970</name>
</gene>
<evidence type="ECO:0000256" key="2">
    <source>
        <dbReference type="SAM" id="SignalP"/>
    </source>
</evidence>
<protein>
    <submittedName>
        <fullName evidence="4">Iron dicitrate transport regulator FecR</fullName>
    </submittedName>
</protein>
<comment type="caution">
    <text evidence="4">The sequence shown here is derived from an EMBL/GenBank/DDBJ whole genome shotgun (WGS) entry which is preliminary data.</text>
</comment>
<organism evidence="4 5">
    <name type="scientific">Duganella rivi</name>
    <dbReference type="NCBI Taxonomy" id="2666083"/>
    <lineage>
        <taxon>Bacteria</taxon>
        <taxon>Pseudomonadati</taxon>
        <taxon>Pseudomonadota</taxon>
        <taxon>Betaproteobacteria</taxon>
        <taxon>Burkholderiales</taxon>
        <taxon>Oxalobacteraceae</taxon>
        <taxon>Telluria group</taxon>
        <taxon>Duganella</taxon>
    </lineage>
</organism>
<dbReference type="Proteomes" id="UP000450012">
    <property type="component" value="Unassembled WGS sequence"/>
</dbReference>
<dbReference type="RefSeq" id="WP_161012792.1">
    <property type="nucleotide sequence ID" value="NZ_WWCK01000002.1"/>
</dbReference>
<dbReference type="InterPro" id="IPR006860">
    <property type="entry name" value="FecR"/>
</dbReference>
<dbReference type="PANTHER" id="PTHR38731:SF1">
    <property type="entry name" value="FECR PROTEIN DOMAIN-CONTAINING PROTEIN"/>
    <property type="match status" value="1"/>
</dbReference>
<feature type="domain" description="FecR protein" evidence="3">
    <location>
        <begin position="63"/>
        <end position="156"/>
    </location>
</feature>
<dbReference type="EMBL" id="WWCK01000002">
    <property type="protein sequence ID" value="MYM66188.1"/>
    <property type="molecule type" value="Genomic_DNA"/>
</dbReference>
<evidence type="ECO:0000313" key="5">
    <source>
        <dbReference type="Proteomes" id="UP000450012"/>
    </source>
</evidence>
<feature type="compositionally biased region" description="Low complexity" evidence="1">
    <location>
        <begin position="263"/>
        <end position="281"/>
    </location>
</feature>
<keyword evidence="2" id="KW-0732">Signal</keyword>
<evidence type="ECO:0000259" key="3">
    <source>
        <dbReference type="Pfam" id="PF04773"/>
    </source>
</evidence>
<feature type="chain" id="PRO_5031021998" evidence="2">
    <location>
        <begin position="28"/>
        <end position="287"/>
    </location>
</feature>
<accession>A0A7X4KBD8</accession>